<keyword evidence="2" id="KW-1185">Reference proteome</keyword>
<dbReference type="EMBL" id="JBHUPD010000002">
    <property type="protein sequence ID" value="MFD2873466.1"/>
    <property type="molecule type" value="Genomic_DNA"/>
</dbReference>
<comment type="caution">
    <text evidence="1">The sequence shown here is derived from an EMBL/GenBank/DDBJ whole genome shotgun (WGS) entry which is preliminary data.</text>
</comment>
<sequence>MDREKVTLRVSLSPRDARFLPYLLPHQLKMWHDQVDEVLLVYDRHGYESDAYDKDTAKVIALISQNLSHYPKIRLLEVDYSPAAKKEISAAYFNNKRVPDKTHRYGPFYSYFYGLYHAAHDYVFHIDSDIFFGGADPNWVREAIELLKTEPDVFTCSPFPGPPTADGRLLDQPGTADSSSLRKVYFNSFSTRLFLINKVSFKNRICPLPVKIARWPLLYRALLRSRPVFELPEDTITDIMRKKGLKRVDFLGMGAGIWSLHPPFRNEEFFQKLPSLIQCIETGNVPDAQRGYYDINDSMVNWADAREEIKQASLKRRLLKKFGIRSA</sequence>
<dbReference type="CDD" id="cd00761">
    <property type="entry name" value="Glyco_tranf_GTA_type"/>
    <property type="match status" value="1"/>
</dbReference>
<dbReference type="RefSeq" id="WP_377186262.1">
    <property type="nucleotide sequence ID" value="NZ_JBHUPD010000002.1"/>
</dbReference>
<dbReference type="Proteomes" id="UP001597557">
    <property type="component" value="Unassembled WGS sequence"/>
</dbReference>
<protein>
    <recommendedName>
        <fullName evidence="3">Glycosyl transferase family 2</fullName>
    </recommendedName>
</protein>
<dbReference type="InterPro" id="IPR029044">
    <property type="entry name" value="Nucleotide-diphossugar_trans"/>
</dbReference>
<accession>A0ABW5YF81</accession>
<evidence type="ECO:0008006" key="3">
    <source>
        <dbReference type="Google" id="ProtNLM"/>
    </source>
</evidence>
<gene>
    <name evidence="1" type="ORF">ACFS5N_13355</name>
</gene>
<reference evidence="2" key="1">
    <citation type="journal article" date="2019" name="Int. J. Syst. Evol. Microbiol.">
        <title>The Global Catalogue of Microorganisms (GCM) 10K type strain sequencing project: providing services to taxonomists for standard genome sequencing and annotation.</title>
        <authorList>
            <consortium name="The Broad Institute Genomics Platform"/>
            <consortium name="The Broad Institute Genome Sequencing Center for Infectious Disease"/>
            <person name="Wu L."/>
            <person name="Ma J."/>
        </authorList>
    </citation>
    <scope>NUCLEOTIDE SEQUENCE [LARGE SCALE GENOMIC DNA]</scope>
    <source>
        <strain evidence="2">KCTC 22437</strain>
    </source>
</reference>
<proteinExistence type="predicted"/>
<dbReference type="Gene3D" id="3.90.550.10">
    <property type="entry name" value="Spore Coat Polysaccharide Biosynthesis Protein SpsA, Chain A"/>
    <property type="match status" value="1"/>
</dbReference>
<organism evidence="1 2">
    <name type="scientific">Mucilaginibacter ximonensis</name>
    <dbReference type="NCBI Taxonomy" id="538021"/>
    <lineage>
        <taxon>Bacteria</taxon>
        <taxon>Pseudomonadati</taxon>
        <taxon>Bacteroidota</taxon>
        <taxon>Sphingobacteriia</taxon>
        <taxon>Sphingobacteriales</taxon>
        <taxon>Sphingobacteriaceae</taxon>
        <taxon>Mucilaginibacter</taxon>
    </lineage>
</organism>
<dbReference type="SUPFAM" id="SSF53448">
    <property type="entry name" value="Nucleotide-diphospho-sugar transferases"/>
    <property type="match status" value="1"/>
</dbReference>
<name>A0ABW5YF81_9SPHI</name>
<evidence type="ECO:0000313" key="1">
    <source>
        <dbReference type="EMBL" id="MFD2873466.1"/>
    </source>
</evidence>
<evidence type="ECO:0000313" key="2">
    <source>
        <dbReference type="Proteomes" id="UP001597557"/>
    </source>
</evidence>